<dbReference type="PANTHER" id="PTHR47256">
    <property type="entry name" value="ZN(II)2CYS6 TRANSCRIPTION FACTOR (EUROFUNG)-RELATED"/>
    <property type="match status" value="1"/>
</dbReference>
<evidence type="ECO:0000313" key="5">
    <source>
        <dbReference type="EMBL" id="KAL2288558.1"/>
    </source>
</evidence>
<evidence type="ECO:0000259" key="4">
    <source>
        <dbReference type="PROSITE" id="PS50048"/>
    </source>
</evidence>
<dbReference type="Proteomes" id="UP001600888">
    <property type="component" value="Unassembled WGS sequence"/>
</dbReference>
<dbReference type="EMBL" id="JBAWTH010000016">
    <property type="protein sequence ID" value="KAL2288558.1"/>
    <property type="molecule type" value="Genomic_DNA"/>
</dbReference>
<sequence length="660" mass="74379">MPPNQVPILPASRRPPPNPPTALASSSSSTASTPLPPRRPTVLAACEACRLKKVKCDGRRPKCGRCERLRPNGTCDYRANEGETRAVALKRRGKTAEEELAQMHQLFEFIHNRTEADAWEIFKRIRASKDPLAVLQSVKDADLVLPNPSLVAAASDVNDPRIRKLDDNARDRSPFHVPARPWTAVAGDGLVSELVCGLFAWDAYPFPFFHPNALLADMRRMDPNTAQYCSPFLVNAICAFRAFISSNARSMGAILRCNMPQRFMDEAKKLFELECGRASLTTVFGLYMLFFVSAMMGKDRAGLMYRYMAQHMLKQLRLDRRFDKLDEERPDHALERDVISRSLWGLSITESIISFVYLQPSLLPPPAVPRPFPGIAEMHSQGYNFNNVDVLGKAFDTLASHPPPLVPASFDAQCHLAEMLYEIMEYNQKVLARDEIGSPDDMRQRRAGYVRLMTWSESLPPALRVENRSPQTSYVRLFINEVAYGIVRPLPHDARFGDRGSVTDLLLKHCKDDLEVSETYTKFWSPELSGYFSNGLYNTIMTLASLLHEPRSHDLFARACGLERSAARHFPLVRFILKGIHALVSSLGQEIPPAARWCFENLEFNVDDLKDVPVSYALPLHEHMRKSLLTNGEDSDGVEDREMGVQMGALISRWNGMSML</sequence>
<keyword evidence="1" id="KW-0479">Metal-binding</keyword>
<dbReference type="PROSITE" id="PS00463">
    <property type="entry name" value="ZN2_CY6_FUNGAL_1"/>
    <property type="match status" value="1"/>
</dbReference>
<evidence type="ECO:0000256" key="3">
    <source>
        <dbReference type="SAM" id="MobiDB-lite"/>
    </source>
</evidence>
<keyword evidence="6" id="KW-1185">Reference proteome</keyword>
<proteinExistence type="predicted"/>
<evidence type="ECO:0000256" key="1">
    <source>
        <dbReference type="ARBA" id="ARBA00022723"/>
    </source>
</evidence>
<reference evidence="5 6" key="1">
    <citation type="submission" date="2024-03" db="EMBL/GenBank/DDBJ databases">
        <title>A high-quality draft genome sequence of Diaporthe vaccinii, a causative agent of upright dieback and viscid rot disease in cranberry plants.</title>
        <authorList>
            <person name="Sarrasin M."/>
            <person name="Lang B.F."/>
            <person name="Burger G."/>
        </authorList>
    </citation>
    <scope>NUCLEOTIDE SEQUENCE [LARGE SCALE GENOMIC DNA]</scope>
    <source>
        <strain evidence="5 6">IS7</strain>
    </source>
</reference>
<evidence type="ECO:0000256" key="2">
    <source>
        <dbReference type="ARBA" id="ARBA00023242"/>
    </source>
</evidence>
<gene>
    <name evidence="5" type="ORF">FJTKL_03922</name>
</gene>
<comment type="caution">
    <text evidence="5">The sequence shown here is derived from an EMBL/GenBank/DDBJ whole genome shotgun (WGS) entry which is preliminary data.</text>
</comment>
<dbReference type="InterPro" id="IPR036864">
    <property type="entry name" value="Zn2-C6_fun-type_DNA-bd_sf"/>
</dbReference>
<evidence type="ECO:0000313" key="6">
    <source>
        <dbReference type="Proteomes" id="UP001600888"/>
    </source>
</evidence>
<name>A0ABR4F1I5_9PEZI</name>
<dbReference type="SUPFAM" id="SSF57701">
    <property type="entry name" value="Zn2/Cys6 DNA-binding domain"/>
    <property type="match status" value="1"/>
</dbReference>
<feature type="region of interest" description="Disordered" evidence="3">
    <location>
        <begin position="1"/>
        <end position="38"/>
    </location>
</feature>
<keyword evidence="2" id="KW-0539">Nucleus</keyword>
<dbReference type="InterPro" id="IPR001138">
    <property type="entry name" value="Zn2Cys6_DnaBD"/>
</dbReference>
<feature type="compositionally biased region" description="Low complexity" evidence="3">
    <location>
        <begin position="21"/>
        <end position="33"/>
    </location>
</feature>
<protein>
    <recommendedName>
        <fullName evidence="4">Zn(2)-C6 fungal-type domain-containing protein</fullName>
    </recommendedName>
</protein>
<dbReference type="Pfam" id="PF00172">
    <property type="entry name" value="Zn_clus"/>
    <property type="match status" value="1"/>
</dbReference>
<dbReference type="SMART" id="SM00066">
    <property type="entry name" value="GAL4"/>
    <property type="match status" value="1"/>
</dbReference>
<dbReference type="InterPro" id="IPR053187">
    <property type="entry name" value="Notoamide_regulator"/>
</dbReference>
<accession>A0ABR4F1I5</accession>
<organism evidence="5 6">
    <name type="scientific">Diaporthe vaccinii</name>
    <dbReference type="NCBI Taxonomy" id="105482"/>
    <lineage>
        <taxon>Eukaryota</taxon>
        <taxon>Fungi</taxon>
        <taxon>Dikarya</taxon>
        <taxon>Ascomycota</taxon>
        <taxon>Pezizomycotina</taxon>
        <taxon>Sordariomycetes</taxon>
        <taxon>Sordariomycetidae</taxon>
        <taxon>Diaporthales</taxon>
        <taxon>Diaporthaceae</taxon>
        <taxon>Diaporthe</taxon>
        <taxon>Diaporthe eres species complex</taxon>
    </lineage>
</organism>
<dbReference type="PROSITE" id="PS50048">
    <property type="entry name" value="ZN2_CY6_FUNGAL_2"/>
    <property type="match status" value="1"/>
</dbReference>
<dbReference type="PANTHER" id="PTHR47256:SF1">
    <property type="entry name" value="ZN(II)2CYS6 TRANSCRIPTION FACTOR (EUROFUNG)"/>
    <property type="match status" value="1"/>
</dbReference>
<dbReference type="CDD" id="cd12148">
    <property type="entry name" value="fungal_TF_MHR"/>
    <property type="match status" value="1"/>
</dbReference>
<dbReference type="CDD" id="cd00067">
    <property type="entry name" value="GAL4"/>
    <property type="match status" value="1"/>
</dbReference>
<dbReference type="InterPro" id="IPR007219">
    <property type="entry name" value="XnlR_reg_dom"/>
</dbReference>
<feature type="domain" description="Zn(2)-C6 fungal-type" evidence="4">
    <location>
        <begin position="45"/>
        <end position="77"/>
    </location>
</feature>
<dbReference type="Gene3D" id="4.10.240.10">
    <property type="entry name" value="Zn(2)-C6 fungal-type DNA-binding domain"/>
    <property type="match status" value="1"/>
</dbReference>
<dbReference type="Pfam" id="PF04082">
    <property type="entry name" value="Fungal_trans"/>
    <property type="match status" value="1"/>
</dbReference>